<organism evidence="1 2">
    <name type="scientific">Dactylosporangium matsuzakiense</name>
    <dbReference type="NCBI Taxonomy" id="53360"/>
    <lineage>
        <taxon>Bacteria</taxon>
        <taxon>Bacillati</taxon>
        <taxon>Actinomycetota</taxon>
        <taxon>Actinomycetes</taxon>
        <taxon>Micromonosporales</taxon>
        <taxon>Micromonosporaceae</taxon>
        <taxon>Dactylosporangium</taxon>
    </lineage>
</organism>
<sequence>MLTALPAATVLERGEHGIRRVAWAELALVEHFRTFLERPDRYLRHLLR</sequence>
<dbReference type="Proteomes" id="UP001143480">
    <property type="component" value="Unassembled WGS sequence"/>
</dbReference>
<reference evidence="1" key="2">
    <citation type="submission" date="2023-01" db="EMBL/GenBank/DDBJ databases">
        <authorList>
            <person name="Sun Q."/>
            <person name="Evtushenko L."/>
        </authorList>
    </citation>
    <scope>NUCLEOTIDE SEQUENCE</scope>
    <source>
        <strain evidence="1">VKM Ac-1321</strain>
    </source>
</reference>
<gene>
    <name evidence="1" type="ORF">GCM10017581_088470</name>
</gene>
<name>A0A9W6KTV3_9ACTN</name>
<protein>
    <submittedName>
        <fullName evidence="1">Uncharacterized protein</fullName>
    </submittedName>
</protein>
<dbReference type="AlphaFoldDB" id="A0A9W6KTV3"/>
<proteinExistence type="predicted"/>
<comment type="caution">
    <text evidence="1">The sequence shown here is derived from an EMBL/GenBank/DDBJ whole genome shotgun (WGS) entry which is preliminary data.</text>
</comment>
<dbReference type="EMBL" id="BSFP01000085">
    <property type="protein sequence ID" value="GLL07095.1"/>
    <property type="molecule type" value="Genomic_DNA"/>
</dbReference>
<accession>A0A9W6KTV3</accession>
<evidence type="ECO:0000313" key="1">
    <source>
        <dbReference type="EMBL" id="GLL07095.1"/>
    </source>
</evidence>
<evidence type="ECO:0000313" key="2">
    <source>
        <dbReference type="Proteomes" id="UP001143480"/>
    </source>
</evidence>
<keyword evidence="2" id="KW-1185">Reference proteome</keyword>
<dbReference type="RefSeq" id="WP_261965127.1">
    <property type="nucleotide sequence ID" value="NZ_BAAAXA010000001.1"/>
</dbReference>
<reference evidence="1" key="1">
    <citation type="journal article" date="2014" name="Int. J. Syst. Evol. Microbiol.">
        <title>Complete genome sequence of Corynebacterium casei LMG S-19264T (=DSM 44701T), isolated from a smear-ripened cheese.</title>
        <authorList>
            <consortium name="US DOE Joint Genome Institute (JGI-PGF)"/>
            <person name="Walter F."/>
            <person name="Albersmeier A."/>
            <person name="Kalinowski J."/>
            <person name="Ruckert C."/>
        </authorList>
    </citation>
    <scope>NUCLEOTIDE SEQUENCE</scope>
    <source>
        <strain evidence="1">VKM Ac-1321</strain>
    </source>
</reference>